<dbReference type="EMBL" id="WMBE01000002">
    <property type="protein sequence ID" value="MDG0867091.1"/>
    <property type="molecule type" value="Genomic_DNA"/>
</dbReference>
<reference evidence="2" key="2">
    <citation type="journal article" date="2023" name="Nat. Commun.">
        <title>Cultivation of marine bacteria of the SAR202 clade.</title>
        <authorList>
            <person name="Lim Y."/>
            <person name="Seo J.H."/>
            <person name="Giovannoni S.J."/>
            <person name="Kang I."/>
            <person name="Cho J.C."/>
        </authorList>
    </citation>
    <scope>NUCLEOTIDE SEQUENCE</scope>
    <source>
        <strain evidence="2">JH1073</strain>
    </source>
</reference>
<dbReference type="Proteomes" id="UP001219901">
    <property type="component" value="Chromosome"/>
</dbReference>
<dbReference type="SUPFAM" id="SSF54427">
    <property type="entry name" value="NTF2-like"/>
    <property type="match status" value="1"/>
</dbReference>
<accession>A0AAJ5ZBZ8</accession>
<proteinExistence type="predicted"/>
<sequence>MAVVPAEVPEPGSDEEMILAQLEKQVRAMNTLNPELFLETCTPDTPNPKPEQIMHAWTELGGWFYQYEAFTNEGFNARNVEFRTYKDDTASSKFNVYNYDELVVEGFSFWWAPIDGDWYSTSATCTGATGR</sequence>
<evidence type="ECO:0000313" key="3">
    <source>
        <dbReference type="Proteomes" id="UP001219901"/>
    </source>
</evidence>
<evidence type="ECO:0000313" key="2">
    <source>
        <dbReference type="EMBL" id="WFG38503.1"/>
    </source>
</evidence>
<keyword evidence="3" id="KW-1185">Reference proteome</keyword>
<dbReference type="AlphaFoldDB" id="A0AAJ5ZBZ8"/>
<dbReference type="EMBL" id="CP046147">
    <property type="protein sequence ID" value="WFG38503.1"/>
    <property type="molecule type" value="Genomic_DNA"/>
</dbReference>
<gene>
    <name evidence="1" type="ORF">GKO46_08390</name>
    <name evidence="2" type="ORF">GKO48_02395</name>
</gene>
<reference evidence="3" key="3">
    <citation type="submission" date="2023-06" db="EMBL/GenBank/DDBJ databases">
        <title>Pangenomics reveal diversification of enzyme families and niche specialization in globally abundant SAR202 bacteria.</title>
        <authorList>
            <person name="Saw J.H.W."/>
        </authorList>
    </citation>
    <scope>NUCLEOTIDE SEQUENCE [LARGE SCALE GENOMIC DNA]</scope>
    <source>
        <strain evidence="3">JH1073</strain>
    </source>
</reference>
<evidence type="ECO:0000313" key="1">
    <source>
        <dbReference type="EMBL" id="MDG0867091.1"/>
    </source>
</evidence>
<name>A0AAJ5ZBZ8_9CHLR</name>
<dbReference type="Proteomes" id="UP001321249">
    <property type="component" value="Unassembled WGS sequence"/>
</dbReference>
<dbReference type="RefSeq" id="WP_342825091.1">
    <property type="nucleotide sequence ID" value="NZ_CP046146.1"/>
</dbReference>
<reference evidence="3 4" key="1">
    <citation type="submission" date="2019-11" db="EMBL/GenBank/DDBJ databases">
        <authorList>
            <person name="Cho J.-C."/>
        </authorList>
    </citation>
    <scope>NUCLEOTIDE SEQUENCE [LARGE SCALE GENOMIC DNA]</scope>
    <source>
        <strain evidence="2 3">JH1073</strain>
        <strain evidence="1 4">JH702</strain>
    </source>
</reference>
<dbReference type="InterPro" id="IPR032710">
    <property type="entry name" value="NTF2-like_dom_sf"/>
</dbReference>
<organism evidence="2 3">
    <name type="scientific">Candidatus Lucifugimonas marina</name>
    <dbReference type="NCBI Taxonomy" id="3038979"/>
    <lineage>
        <taxon>Bacteria</taxon>
        <taxon>Bacillati</taxon>
        <taxon>Chloroflexota</taxon>
        <taxon>Dehalococcoidia</taxon>
        <taxon>SAR202 cluster</taxon>
        <taxon>Candidatus Lucifugimonadales</taxon>
        <taxon>Candidatus Lucifugimonadaceae</taxon>
        <taxon>Candidatus Lucifugimonas</taxon>
    </lineage>
</organism>
<evidence type="ECO:0000313" key="4">
    <source>
        <dbReference type="Proteomes" id="UP001321249"/>
    </source>
</evidence>
<protein>
    <submittedName>
        <fullName evidence="2">Uncharacterized protein</fullName>
    </submittedName>
</protein>